<evidence type="ECO:0000313" key="1">
    <source>
        <dbReference type="EMBL" id="MPC08945.1"/>
    </source>
</evidence>
<accession>A0A5B7CI31</accession>
<organism evidence="1 2">
    <name type="scientific">Portunus trituberculatus</name>
    <name type="common">Swimming crab</name>
    <name type="synonym">Neptunus trituberculatus</name>
    <dbReference type="NCBI Taxonomy" id="210409"/>
    <lineage>
        <taxon>Eukaryota</taxon>
        <taxon>Metazoa</taxon>
        <taxon>Ecdysozoa</taxon>
        <taxon>Arthropoda</taxon>
        <taxon>Crustacea</taxon>
        <taxon>Multicrustacea</taxon>
        <taxon>Malacostraca</taxon>
        <taxon>Eumalacostraca</taxon>
        <taxon>Eucarida</taxon>
        <taxon>Decapoda</taxon>
        <taxon>Pleocyemata</taxon>
        <taxon>Brachyura</taxon>
        <taxon>Eubrachyura</taxon>
        <taxon>Portunoidea</taxon>
        <taxon>Portunidae</taxon>
        <taxon>Portuninae</taxon>
        <taxon>Portunus</taxon>
    </lineage>
</organism>
<dbReference type="EMBL" id="VSRR010000049">
    <property type="protein sequence ID" value="MPC08945.1"/>
    <property type="molecule type" value="Genomic_DNA"/>
</dbReference>
<gene>
    <name evidence="1" type="ORF">E2C01_001542</name>
</gene>
<comment type="caution">
    <text evidence="1">The sequence shown here is derived from an EMBL/GenBank/DDBJ whole genome shotgun (WGS) entry which is preliminary data.</text>
</comment>
<evidence type="ECO:0000313" key="2">
    <source>
        <dbReference type="Proteomes" id="UP000324222"/>
    </source>
</evidence>
<dbReference type="Proteomes" id="UP000324222">
    <property type="component" value="Unassembled WGS sequence"/>
</dbReference>
<sequence length="92" mass="10379">MTQPVLFFTAAASALWYWRQQHEGWLAGELDRVGAMLTQTVSDKGELAAGWRWRVATCLPPTTSSICFRSAVTPAHPLLSMFLVKYHEPVRM</sequence>
<dbReference type="AlphaFoldDB" id="A0A5B7CI31"/>
<name>A0A5B7CI31_PORTR</name>
<reference evidence="1 2" key="1">
    <citation type="submission" date="2019-05" db="EMBL/GenBank/DDBJ databases">
        <title>Another draft genome of Portunus trituberculatus and its Hox gene families provides insights of decapod evolution.</title>
        <authorList>
            <person name="Jeong J.-H."/>
            <person name="Song I."/>
            <person name="Kim S."/>
            <person name="Choi T."/>
            <person name="Kim D."/>
            <person name="Ryu S."/>
            <person name="Kim W."/>
        </authorList>
    </citation>
    <scope>NUCLEOTIDE SEQUENCE [LARGE SCALE GENOMIC DNA]</scope>
    <source>
        <tissue evidence="1">Muscle</tissue>
    </source>
</reference>
<proteinExistence type="predicted"/>
<protein>
    <submittedName>
        <fullName evidence="1">Uncharacterized protein</fullName>
    </submittedName>
</protein>
<keyword evidence="2" id="KW-1185">Reference proteome</keyword>